<feature type="signal peptide" evidence="1">
    <location>
        <begin position="1"/>
        <end position="20"/>
    </location>
</feature>
<evidence type="ECO:0008006" key="4">
    <source>
        <dbReference type="Google" id="ProtNLM"/>
    </source>
</evidence>
<dbReference type="EMBL" id="CP009928">
    <property type="protein sequence ID" value="AKK72486.1"/>
    <property type="molecule type" value="Genomic_DNA"/>
</dbReference>
<dbReference type="AlphaFoldDB" id="A0A0G3LZW8"/>
<evidence type="ECO:0000313" key="2">
    <source>
        <dbReference type="EMBL" id="AKK72486.1"/>
    </source>
</evidence>
<gene>
    <name evidence="2" type="ORF">OK18_07470</name>
</gene>
<feature type="chain" id="PRO_5005184701" description="DUF4421 domain-containing protein" evidence="1">
    <location>
        <begin position="21"/>
        <end position="339"/>
    </location>
</feature>
<evidence type="ECO:0000313" key="3">
    <source>
        <dbReference type="Proteomes" id="UP000035213"/>
    </source>
</evidence>
<protein>
    <recommendedName>
        <fullName evidence="4">DUF4421 domain-containing protein</fullName>
    </recommendedName>
</protein>
<dbReference type="OrthoDB" id="669053at2"/>
<dbReference type="PATRIC" id="fig|1324352.5.peg.1569"/>
<organism evidence="2 3">
    <name type="scientific">Chryseobacterium gallinarum</name>
    <dbReference type="NCBI Taxonomy" id="1324352"/>
    <lineage>
        <taxon>Bacteria</taxon>
        <taxon>Pseudomonadati</taxon>
        <taxon>Bacteroidota</taxon>
        <taxon>Flavobacteriia</taxon>
        <taxon>Flavobacteriales</taxon>
        <taxon>Weeksellaceae</taxon>
        <taxon>Chryseobacterium group</taxon>
        <taxon>Chryseobacterium</taxon>
    </lineage>
</organism>
<dbReference type="Proteomes" id="UP000035213">
    <property type="component" value="Chromosome"/>
</dbReference>
<proteinExistence type="predicted"/>
<dbReference type="InterPro" id="IPR025535">
    <property type="entry name" value="DUF4421"/>
</dbReference>
<evidence type="ECO:0000256" key="1">
    <source>
        <dbReference type="SAM" id="SignalP"/>
    </source>
</evidence>
<reference evidence="2 3" key="1">
    <citation type="submission" date="2014-11" db="EMBL/GenBank/DDBJ databases">
        <authorList>
            <person name="Park G.-S."/>
            <person name="Hong S.-J."/>
            <person name="Jung B.K."/>
            <person name="Khan A.R."/>
            <person name="Kwak Y."/>
            <person name="Shin J.-H."/>
        </authorList>
    </citation>
    <scope>NUCLEOTIDE SEQUENCE [LARGE SCALE GENOMIC DNA]</scope>
    <source>
        <strain evidence="2 3">DSM 27622</strain>
    </source>
</reference>
<dbReference type="STRING" id="1324352.OK18_07470"/>
<sequence length="339" mass="38855">MNLQKAGFVLLFLFAILSKAQTDTDTANIKSYADQVMIRANLDTNLESFIFSEGENKDENQQIFSINNKIKISLSVDYRIISATLSFAPRFFPDNKDNALKGNSSYTDFSFRLFPKRFIQTLYYKNVKGFYLENMQDFVPGWHEGKDPHIQFPDLRVQSFGGSTSYVLNKNFSVRSIYTQGEWQKYSGGSWVPFLDYDLTVFSNTMDGQKSKELQYKIGANIGYFYNWVIGKKVNIAPYLAFGLGGKFSSFRDYAEGGSKENAQYFTVRMEGGLHAGYNTDRFLFGGKLNFSAYAYDQKQNQTVENNTVYGLLYIGYRFAPPKVVEKTYDKIQKKIPVL</sequence>
<dbReference type="Pfam" id="PF14391">
    <property type="entry name" value="DUF4421"/>
    <property type="match status" value="1"/>
</dbReference>
<accession>A0A0G3LZW8</accession>
<dbReference type="RefSeq" id="WP_053327600.1">
    <property type="nucleotide sequence ID" value="NZ_CP009928.1"/>
</dbReference>
<name>A0A0G3LZW8_CHRGL</name>
<dbReference type="KEGG" id="cgn:OK18_07470"/>
<keyword evidence="1" id="KW-0732">Signal</keyword>